<dbReference type="PANTHER" id="PTHR43000">
    <property type="entry name" value="DTDP-D-GLUCOSE 4,6-DEHYDRATASE-RELATED"/>
    <property type="match status" value="1"/>
</dbReference>
<name>A0A1H6TML6_9FLAO</name>
<proteinExistence type="inferred from homology"/>
<accession>A0A1H6TML6</accession>
<gene>
    <name evidence="3" type="ORF">SAMN05660918_1649</name>
</gene>
<dbReference type="Gene3D" id="3.40.50.720">
    <property type="entry name" value="NAD(P)-binding Rossmann-like Domain"/>
    <property type="match status" value="1"/>
</dbReference>
<dbReference type="SUPFAM" id="SSF51735">
    <property type="entry name" value="NAD(P)-binding Rossmann-fold domains"/>
    <property type="match status" value="1"/>
</dbReference>
<dbReference type="EMBL" id="FNYA01000003">
    <property type="protein sequence ID" value="SEI79444.1"/>
    <property type="molecule type" value="Genomic_DNA"/>
</dbReference>
<evidence type="ECO:0000313" key="3">
    <source>
        <dbReference type="EMBL" id="SEI79444.1"/>
    </source>
</evidence>
<dbReference type="Pfam" id="PF01370">
    <property type="entry name" value="Epimerase"/>
    <property type="match status" value="1"/>
</dbReference>
<dbReference type="OrthoDB" id="9810015at2"/>
<evidence type="ECO:0000259" key="2">
    <source>
        <dbReference type="Pfam" id="PF01370"/>
    </source>
</evidence>
<dbReference type="Proteomes" id="UP000199702">
    <property type="component" value="Unassembled WGS sequence"/>
</dbReference>
<protein>
    <submittedName>
        <fullName evidence="3">CDP-paratose 2-epimerase</fullName>
    </submittedName>
</protein>
<dbReference type="InterPro" id="IPR036291">
    <property type="entry name" value="NAD(P)-bd_dom_sf"/>
</dbReference>
<sequence>MKIVVTGGAGFVGSTLCLQLKEKYPQYDIVAFDNLKRRGSELNLIDFQKNAISFVHGDIRNNEDLQSLGSFDILIEASAEPSVTAGLDSDPTYVINNNLYGSINCFNACIKNKAKLIFLSTSRVYPIETIENALFNEEETKFLFKDNQDIKGISSKGISEELSLEGARSFYGTTKLSSELFIHEYAAFYGLKAAVTRFGVIAGPRQMGKTDQGVVTLWMAKHYWKQSLKYIGYGGKGKQVRDLLHVDDLVELIDFQIHNIDKFVGKVYNVGGGLENSASLQEMTAICEKITGNKIQIDEVAETRTADLRIFITDNTKIETEIGWKPKKSVETIFKDIYLWIQENEKQLESILK</sequence>
<evidence type="ECO:0000313" key="4">
    <source>
        <dbReference type="Proteomes" id="UP000199702"/>
    </source>
</evidence>
<dbReference type="STRING" id="402734.SAMN05660918_1649"/>
<keyword evidence="4" id="KW-1185">Reference proteome</keyword>
<reference evidence="4" key="1">
    <citation type="submission" date="2016-10" db="EMBL/GenBank/DDBJ databases">
        <authorList>
            <person name="Varghese N."/>
            <person name="Submissions S."/>
        </authorList>
    </citation>
    <scope>NUCLEOTIDE SEQUENCE [LARGE SCALE GENOMIC DNA]</scope>
    <source>
        <strain evidence="4">DSM 17934</strain>
    </source>
</reference>
<dbReference type="RefSeq" id="WP_091311767.1">
    <property type="nucleotide sequence ID" value="NZ_CBCSJU010000008.1"/>
</dbReference>
<dbReference type="AlphaFoldDB" id="A0A1H6TML6"/>
<evidence type="ECO:0000256" key="1">
    <source>
        <dbReference type="ARBA" id="ARBA00007637"/>
    </source>
</evidence>
<dbReference type="InterPro" id="IPR001509">
    <property type="entry name" value="Epimerase_deHydtase"/>
</dbReference>
<comment type="similarity">
    <text evidence="1">Belongs to the NAD(P)-dependent epimerase/dehydratase family.</text>
</comment>
<feature type="domain" description="NAD-dependent epimerase/dehydratase" evidence="2">
    <location>
        <begin position="3"/>
        <end position="271"/>
    </location>
</feature>
<organism evidence="3 4">
    <name type="scientific">Flavobacterium terrigena</name>
    <dbReference type="NCBI Taxonomy" id="402734"/>
    <lineage>
        <taxon>Bacteria</taxon>
        <taxon>Pseudomonadati</taxon>
        <taxon>Bacteroidota</taxon>
        <taxon>Flavobacteriia</taxon>
        <taxon>Flavobacteriales</taxon>
        <taxon>Flavobacteriaceae</taxon>
        <taxon>Flavobacterium</taxon>
    </lineage>
</organism>